<comment type="subcellular location">
    <subcellularLocation>
        <location evidence="1">Secreted</location>
    </subcellularLocation>
</comment>
<evidence type="ECO:0008006" key="8">
    <source>
        <dbReference type="Google" id="ProtNLM"/>
    </source>
</evidence>
<evidence type="ECO:0000256" key="4">
    <source>
        <dbReference type="ARBA" id="ARBA00022729"/>
    </source>
</evidence>
<dbReference type="InParanoid" id="A0A672FFU1"/>
<dbReference type="InterPro" id="IPR010345">
    <property type="entry name" value="IL-17_fam"/>
</dbReference>
<dbReference type="Pfam" id="PF06083">
    <property type="entry name" value="IL17"/>
    <property type="match status" value="1"/>
</dbReference>
<feature type="signal peptide" evidence="5">
    <location>
        <begin position="1"/>
        <end position="20"/>
    </location>
</feature>
<evidence type="ECO:0000313" key="7">
    <source>
        <dbReference type="Proteomes" id="UP000472267"/>
    </source>
</evidence>
<dbReference type="AlphaFoldDB" id="A0A672FFU1"/>
<dbReference type="Proteomes" id="UP000472267">
    <property type="component" value="Chromosome 7"/>
</dbReference>
<dbReference type="SUPFAM" id="SSF57501">
    <property type="entry name" value="Cystine-knot cytokines"/>
    <property type="match status" value="1"/>
</dbReference>
<keyword evidence="7" id="KW-1185">Reference proteome</keyword>
<reference evidence="6" key="1">
    <citation type="submission" date="2019-06" db="EMBL/GenBank/DDBJ databases">
        <authorList>
            <consortium name="Wellcome Sanger Institute Data Sharing"/>
        </authorList>
    </citation>
    <scope>NUCLEOTIDE SEQUENCE [LARGE SCALE GENOMIC DNA]</scope>
</reference>
<feature type="chain" id="PRO_5025623184" description="Interleukin-17C" evidence="5">
    <location>
        <begin position="21"/>
        <end position="171"/>
    </location>
</feature>
<dbReference type="InterPro" id="IPR029034">
    <property type="entry name" value="Cystine-knot_cytokine"/>
</dbReference>
<evidence type="ECO:0000256" key="3">
    <source>
        <dbReference type="ARBA" id="ARBA00022525"/>
    </source>
</evidence>
<dbReference type="GO" id="GO:0005125">
    <property type="term" value="F:cytokine activity"/>
    <property type="evidence" value="ECO:0007669"/>
    <property type="project" value="InterPro"/>
</dbReference>
<evidence type="ECO:0000256" key="5">
    <source>
        <dbReference type="SAM" id="SignalP"/>
    </source>
</evidence>
<dbReference type="Gene3D" id="2.10.90.10">
    <property type="entry name" value="Cystine-knot cytokines"/>
    <property type="match status" value="1"/>
</dbReference>
<sequence>MELTLQQIALLLALLSGVRTQRTQPCYAEHELERAAQRKLQHHYPQPAEPAPSAAGGGGACPIDLYAQMLRSSEHNDRSVSPWRYETVSLPDHYPSSYVRAACLCSGCIQINGSKISENFDFNSAALIQNRIFLKRQLCEDGKSYRLVPESVKVEVGCTCKKHFMWRTSSA</sequence>
<organism evidence="6 7">
    <name type="scientific">Salarias fasciatus</name>
    <name type="common">Jewelled blenny</name>
    <name type="synonym">Blennius fasciatus</name>
    <dbReference type="NCBI Taxonomy" id="181472"/>
    <lineage>
        <taxon>Eukaryota</taxon>
        <taxon>Metazoa</taxon>
        <taxon>Chordata</taxon>
        <taxon>Craniata</taxon>
        <taxon>Vertebrata</taxon>
        <taxon>Euteleostomi</taxon>
        <taxon>Actinopterygii</taxon>
        <taxon>Neopterygii</taxon>
        <taxon>Teleostei</taxon>
        <taxon>Neoteleostei</taxon>
        <taxon>Acanthomorphata</taxon>
        <taxon>Ovalentaria</taxon>
        <taxon>Blenniimorphae</taxon>
        <taxon>Blenniiformes</taxon>
        <taxon>Blennioidei</taxon>
        <taxon>Blenniidae</taxon>
        <taxon>Salariinae</taxon>
        <taxon>Salarias</taxon>
    </lineage>
</organism>
<proteinExistence type="inferred from homology"/>
<keyword evidence="4 5" id="KW-0732">Signal</keyword>
<name>A0A672FFU1_SALFA</name>
<reference evidence="6" key="2">
    <citation type="submission" date="2025-08" db="UniProtKB">
        <authorList>
            <consortium name="Ensembl"/>
        </authorList>
    </citation>
    <scope>IDENTIFICATION</scope>
</reference>
<protein>
    <recommendedName>
        <fullName evidence="8">Interleukin-17C</fullName>
    </recommendedName>
</protein>
<evidence type="ECO:0000256" key="2">
    <source>
        <dbReference type="ARBA" id="ARBA00007236"/>
    </source>
</evidence>
<accession>A0A672FFU1</accession>
<gene>
    <name evidence="6" type="primary">il17c</name>
</gene>
<dbReference type="GO" id="GO:0005576">
    <property type="term" value="C:extracellular region"/>
    <property type="evidence" value="ECO:0007669"/>
    <property type="project" value="UniProtKB-SubCell"/>
</dbReference>
<dbReference type="Ensembl" id="ENSSFAT00005003519.1">
    <property type="protein sequence ID" value="ENSSFAP00005003270.1"/>
    <property type="gene ID" value="ENSSFAG00005002211.1"/>
</dbReference>
<dbReference type="OMA" id="CTWTSEA"/>
<comment type="similarity">
    <text evidence="2">Belongs to the IL-17 family.</text>
</comment>
<keyword evidence="3" id="KW-0964">Secreted</keyword>
<evidence type="ECO:0000313" key="6">
    <source>
        <dbReference type="Ensembl" id="ENSSFAP00005003270.1"/>
    </source>
</evidence>
<reference evidence="6" key="3">
    <citation type="submission" date="2025-09" db="UniProtKB">
        <authorList>
            <consortium name="Ensembl"/>
        </authorList>
    </citation>
    <scope>IDENTIFICATION</scope>
</reference>
<evidence type="ECO:0000256" key="1">
    <source>
        <dbReference type="ARBA" id="ARBA00004613"/>
    </source>
</evidence>